<dbReference type="STRING" id="1673428.CPM_1337"/>
<dbReference type="EMBL" id="LT671858">
    <property type="protein sequence ID" value="SIM71035.1"/>
    <property type="molecule type" value="Genomic_DNA"/>
</dbReference>
<dbReference type="RefSeq" id="WP_077076446.1">
    <property type="nucleotide sequence ID" value="NZ_LT671858.1"/>
</dbReference>
<reference evidence="1 4" key="1">
    <citation type="submission" date="2016-04" db="EMBL/GenBank/DDBJ databases">
        <authorList>
            <person name="Evans L.H."/>
            <person name="Alamgir A."/>
            <person name="Owens N."/>
            <person name="Weber N.D."/>
            <person name="Virtaneva K."/>
            <person name="Barbian K."/>
            <person name="Babar A."/>
            <person name="Rosenke K."/>
        </authorList>
    </citation>
    <scope>NUCLEOTIDE SEQUENCE [LARGE SCALE GENOMIC DNA]</scope>
    <source>
        <strain evidence="1">S5</strain>
        <strain evidence="4">S5(T) (JCM 30642 \VKM B-2941)</strain>
    </source>
</reference>
<proteinExistence type="predicted"/>
<dbReference type="KEGG" id="cdiv:CPM_1337"/>
<name>A0A1N5VFU0_9ARCH</name>
<sequence>MDSSISLKDINVNEVSLFIKILKGETNLTLMAKDLGITLQGVRYYITTMKEKGFLEDFKITPKGYEYLSSVMKLLKGFVVEGTDIIFKSTDWECISDSNFKAGEIVYLHMDGGFLHACKQSKNNEAEAIAVESAKAGNKLRIRDIKGIININFGTVWIETIENLNENNSEIIRDRIIKLVETERENFRIFVMGEGAYSILSSEIDVNIFAPLAGAFDCANRGLDSKIYTTAESLNLNFEEFSALKEKFPNVKTNLTTFKI</sequence>
<gene>
    <name evidence="2" type="ORF">CPM_1337</name>
    <name evidence="1" type="ORF">CSP5_1338</name>
</gene>
<dbReference type="Proteomes" id="UP000195607">
    <property type="component" value="Chromosome I"/>
</dbReference>
<evidence type="ECO:0000313" key="1">
    <source>
        <dbReference type="EMBL" id="SIM71035.1"/>
    </source>
</evidence>
<dbReference type="OrthoDB" id="56502at2157"/>
<dbReference type="InterPro" id="IPR036390">
    <property type="entry name" value="WH_DNA-bd_sf"/>
</dbReference>
<organism evidence="1 4">
    <name type="scientific">Cuniculiplasma divulgatum</name>
    <dbReference type="NCBI Taxonomy" id="1673428"/>
    <lineage>
        <taxon>Archaea</taxon>
        <taxon>Methanobacteriati</taxon>
        <taxon>Thermoplasmatota</taxon>
        <taxon>Thermoplasmata</taxon>
        <taxon>Thermoplasmatales</taxon>
        <taxon>Cuniculiplasmataceae</taxon>
        <taxon>Cuniculiplasma</taxon>
    </lineage>
</organism>
<evidence type="ECO:0000313" key="2">
    <source>
        <dbReference type="EMBL" id="SJK85138.1"/>
    </source>
</evidence>
<dbReference type="EMBL" id="LT719092">
    <property type="protein sequence ID" value="SJK85138.1"/>
    <property type="molecule type" value="Genomic_DNA"/>
</dbReference>
<reference evidence="3" key="2">
    <citation type="submission" date="2016-06" db="EMBL/GenBank/DDBJ databases">
        <authorList>
            <person name="Toshchakov V.S."/>
        </authorList>
    </citation>
    <scope>NUCLEOTIDE SEQUENCE [LARGE SCALE GENOMIC DNA]</scope>
    <source>
        <strain>PM4 (JCM 30641</strain>
        <strain evidence="3">\VKM B-2940)</strain>
    </source>
</reference>
<accession>A0A1N5VFU0</accession>
<protein>
    <submittedName>
        <fullName evidence="1">Transcriptional regulator</fullName>
    </submittedName>
</protein>
<keyword evidence="3" id="KW-1185">Reference proteome</keyword>
<evidence type="ECO:0000313" key="4">
    <source>
        <dbReference type="Proteomes" id="UP000195607"/>
    </source>
</evidence>
<dbReference type="SUPFAM" id="SSF46785">
    <property type="entry name" value="Winged helix' DNA-binding domain"/>
    <property type="match status" value="1"/>
</dbReference>
<reference evidence="2" key="3">
    <citation type="submission" date="2016-06" db="EMBL/GenBank/DDBJ databases">
        <authorList>
            <person name="Olsen C.W."/>
            <person name="Carey S."/>
            <person name="Hinshaw L."/>
            <person name="Karasin A.I."/>
        </authorList>
    </citation>
    <scope>NUCLEOTIDE SEQUENCE [LARGE SCALE GENOMIC DNA]</scope>
    <source>
        <strain evidence="2">PM4</strain>
    </source>
</reference>
<dbReference type="AlphaFoldDB" id="A0A1N5VFU0"/>
<dbReference type="GeneID" id="41588585"/>
<evidence type="ECO:0000313" key="3">
    <source>
        <dbReference type="Proteomes" id="UP000187822"/>
    </source>
</evidence>
<dbReference type="Proteomes" id="UP000187822">
    <property type="component" value="Chromosome I"/>
</dbReference>